<dbReference type="EnsemblMetazoa" id="PPA36578.1">
    <property type="protein sequence ID" value="PPA36578.1"/>
    <property type="gene ID" value="WBGene00274947"/>
</dbReference>
<feature type="region of interest" description="Disordered" evidence="1">
    <location>
        <begin position="26"/>
        <end position="59"/>
    </location>
</feature>
<feature type="chain" id="PRO_5043904551" evidence="2">
    <location>
        <begin position="16"/>
        <end position="89"/>
    </location>
</feature>
<sequence length="89" mass="9999">MLSSLISIMFFPVHARMLYIVYMDKSPGPKIKDSAETRAKTSKTKDERSPQSSSDNVLEDNLFVNYNSTNYCTSEPNCLINRQSSVDAA</sequence>
<feature type="compositionally biased region" description="Basic and acidic residues" evidence="1">
    <location>
        <begin position="30"/>
        <end position="49"/>
    </location>
</feature>
<proteinExistence type="predicted"/>
<evidence type="ECO:0000256" key="1">
    <source>
        <dbReference type="SAM" id="MobiDB-lite"/>
    </source>
</evidence>
<evidence type="ECO:0000313" key="3">
    <source>
        <dbReference type="EnsemblMetazoa" id="PPA36578.1"/>
    </source>
</evidence>
<evidence type="ECO:0000256" key="2">
    <source>
        <dbReference type="SAM" id="SignalP"/>
    </source>
</evidence>
<reference evidence="4" key="1">
    <citation type="journal article" date="2008" name="Nat. Genet.">
        <title>The Pristionchus pacificus genome provides a unique perspective on nematode lifestyle and parasitism.</title>
        <authorList>
            <person name="Dieterich C."/>
            <person name="Clifton S.W."/>
            <person name="Schuster L.N."/>
            <person name="Chinwalla A."/>
            <person name="Delehaunty K."/>
            <person name="Dinkelacker I."/>
            <person name="Fulton L."/>
            <person name="Fulton R."/>
            <person name="Godfrey J."/>
            <person name="Minx P."/>
            <person name="Mitreva M."/>
            <person name="Roeseler W."/>
            <person name="Tian H."/>
            <person name="Witte H."/>
            <person name="Yang S.P."/>
            <person name="Wilson R.K."/>
            <person name="Sommer R.J."/>
        </authorList>
    </citation>
    <scope>NUCLEOTIDE SEQUENCE [LARGE SCALE GENOMIC DNA]</scope>
    <source>
        <strain evidence="4">PS312</strain>
    </source>
</reference>
<accession>A0A2A6CXK1</accession>
<evidence type="ECO:0000313" key="4">
    <source>
        <dbReference type="Proteomes" id="UP000005239"/>
    </source>
</evidence>
<keyword evidence="2" id="KW-0732">Signal</keyword>
<name>A0A2A6CXK1_PRIPA</name>
<feature type="signal peptide" evidence="2">
    <location>
        <begin position="1"/>
        <end position="15"/>
    </location>
</feature>
<dbReference type="Proteomes" id="UP000005239">
    <property type="component" value="Unassembled WGS sequence"/>
</dbReference>
<protein>
    <submittedName>
        <fullName evidence="3">Uncharacterized protein</fullName>
    </submittedName>
</protein>
<accession>A0A8R1YRD3</accession>
<reference evidence="3" key="2">
    <citation type="submission" date="2022-06" db="UniProtKB">
        <authorList>
            <consortium name="EnsemblMetazoa"/>
        </authorList>
    </citation>
    <scope>IDENTIFICATION</scope>
    <source>
        <strain evidence="3">PS312</strain>
    </source>
</reference>
<gene>
    <name evidence="3" type="primary">WBGene00274947</name>
</gene>
<dbReference type="AlphaFoldDB" id="A0A2A6CXK1"/>
<organism evidence="3 4">
    <name type="scientific">Pristionchus pacificus</name>
    <name type="common">Parasitic nematode worm</name>
    <dbReference type="NCBI Taxonomy" id="54126"/>
    <lineage>
        <taxon>Eukaryota</taxon>
        <taxon>Metazoa</taxon>
        <taxon>Ecdysozoa</taxon>
        <taxon>Nematoda</taxon>
        <taxon>Chromadorea</taxon>
        <taxon>Rhabditida</taxon>
        <taxon>Rhabditina</taxon>
        <taxon>Diplogasteromorpha</taxon>
        <taxon>Diplogasteroidea</taxon>
        <taxon>Neodiplogasteridae</taxon>
        <taxon>Pristionchus</taxon>
    </lineage>
</organism>
<keyword evidence="4" id="KW-1185">Reference proteome</keyword>